<evidence type="ECO:0008006" key="3">
    <source>
        <dbReference type="Google" id="ProtNLM"/>
    </source>
</evidence>
<accession>S3P6N4</accession>
<protein>
    <recommendedName>
        <fullName evidence="3">DUF4123 domain-containing protein</fullName>
    </recommendedName>
</protein>
<proteinExistence type="predicted"/>
<dbReference type="RefSeq" id="WP_016655978.1">
    <property type="nucleotide sequence ID" value="NZ_KE340352.1"/>
</dbReference>
<dbReference type="Proteomes" id="UP000014568">
    <property type="component" value="Unassembled WGS sequence"/>
</dbReference>
<dbReference type="AlphaFoldDB" id="S3P6N4"/>
<gene>
    <name evidence="1" type="ORF">F945_01570</name>
</gene>
<comment type="caution">
    <text evidence="1">The sequence shown here is derived from an EMBL/GenBank/DDBJ whole genome shotgun (WGS) entry which is preliminary data.</text>
</comment>
<dbReference type="HOGENOM" id="CLU_1197728_0_0_6"/>
<evidence type="ECO:0000313" key="2">
    <source>
        <dbReference type="Proteomes" id="UP000014568"/>
    </source>
</evidence>
<keyword evidence="2" id="KW-1185">Reference proteome</keyword>
<reference evidence="1 2" key="1">
    <citation type="submission" date="2013-06" db="EMBL/GenBank/DDBJ databases">
        <title>The Genome Sequence of Acinetobacter rudis CIP 110305.</title>
        <authorList>
            <consortium name="The Broad Institute Genome Sequencing Platform"/>
            <consortium name="The Broad Institute Genome Sequencing Center for Infectious Disease"/>
            <person name="Cerqueira G."/>
            <person name="Feldgarden M."/>
            <person name="Courvalin P."/>
            <person name="Perichon B."/>
            <person name="Grillot-Courvalin C."/>
            <person name="Clermont D."/>
            <person name="Rocha E."/>
            <person name="Yoon E.-J."/>
            <person name="Nemec A."/>
            <person name="Young S.K."/>
            <person name="Zeng Q."/>
            <person name="Gargeya S."/>
            <person name="Fitzgerald M."/>
            <person name="Abouelleil A."/>
            <person name="Alvarado L."/>
            <person name="Berlin A.M."/>
            <person name="Chapman S.B."/>
            <person name="Dewar J."/>
            <person name="Goldberg J."/>
            <person name="Griggs A."/>
            <person name="Gujja S."/>
            <person name="Hansen M."/>
            <person name="Howarth C."/>
            <person name="Imamovic A."/>
            <person name="Larimer J."/>
            <person name="McCowan C."/>
            <person name="Murphy C."/>
            <person name="Pearson M."/>
            <person name="Priest M."/>
            <person name="Roberts A."/>
            <person name="Saif S."/>
            <person name="Shea T."/>
            <person name="Sykes S."/>
            <person name="Wortman J."/>
            <person name="Nusbaum C."/>
            <person name="Birren B."/>
        </authorList>
    </citation>
    <scope>NUCLEOTIDE SEQUENCE [LARGE SCALE GENOMIC DNA]</scope>
    <source>
        <strain evidence="1 2">CIP 110305</strain>
    </source>
</reference>
<dbReference type="eggNOG" id="ENOG5030S35">
    <property type="taxonomic scope" value="Bacteria"/>
</dbReference>
<dbReference type="OrthoDB" id="6708993at2"/>
<dbReference type="EMBL" id="ATGI01000018">
    <property type="protein sequence ID" value="EPF74531.1"/>
    <property type="molecule type" value="Genomic_DNA"/>
</dbReference>
<sequence length="231" mass="28029">MNSPLLSYQQFDEYNYALYDQYLFRNLLSIYGEQKVKYKILLIDVFGKAQDAPIVVDLKSMNEEMKQDFYEHIYLQEMSHYINFFDNMLLVQNLIQSDLSLDEFSNKMSKLMLIEDKYIFRFFDPRIMIHVFLLNYNQYDLNNTTLKQWMTQHQSTFKVWDIYIWNNRYSLTQDNFSKFNHPKLKSTIAIQHFDQCNKKIKEMILSKEIETVSDIIKNMQKLNQQQEVAYV</sequence>
<dbReference type="STRING" id="632955.GCA_000829675_01365"/>
<evidence type="ECO:0000313" key="1">
    <source>
        <dbReference type="EMBL" id="EPF74531.1"/>
    </source>
</evidence>
<dbReference type="PATRIC" id="fig|421052.3.peg.1528"/>
<name>S3P6N4_9GAMM</name>
<organism evidence="1 2">
    <name type="scientific">Acinetobacter rudis CIP 110305</name>
    <dbReference type="NCBI Taxonomy" id="421052"/>
    <lineage>
        <taxon>Bacteria</taxon>
        <taxon>Pseudomonadati</taxon>
        <taxon>Pseudomonadota</taxon>
        <taxon>Gammaproteobacteria</taxon>
        <taxon>Moraxellales</taxon>
        <taxon>Moraxellaceae</taxon>
        <taxon>Acinetobacter</taxon>
    </lineage>
</organism>